<protein>
    <submittedName>
        <fullName evidence="2">Uncharacterized protein</fullName>
    </submittedName>
</protein>
<reference evidence="3" key="1">
    <citation type="submission" date="2016-10" db="EMBL/GenBank/DDBJ databases">
        <authorList>
            <person name="Varghese N."/>
            <person name="Submissions S."/>
        </authorList>
    </citation>
    <scope>NUCLEOTIDE SEQUENCE [LARGE SCALE GENOMIC DNA]</scope>
    <source>
        <strain evidence="3">CGMCC 1.7736</strain>
    </source>
</reference>
<evidence type="ECO:0000313" key="2">
    <source>
        <dbReference type="EMBL" id="SFR70770.1"/>
    </source>
</evidence>
<dbReference type="Proteomes" id="UP000198531">
    <property type="component" value="Unassembled WGS sequence"/>
</dbReference>
<sequence length="67" mass="7123">MPEGYELGHAGTRVVDVAGGEGTGARDAASADSESETRSETSDATRCPVCDDDYEKLFHAHLTPPRE</sequence>
<name>A0A1I6IWZ6_9EURY</name>
<dbReference type="RefSeq" id="WP_218156497.1">
    <property type="nucleotide sequence ID" value="NZ_FOYT01000005.1"/>
</dbReference>
<dbReference type="AlphaFoldDB" id="A0A1I6IWZ6"/>
<gene>
    <name evidence="2" type="ORF">SAMN04487947_3738</name>
</gene>
<organism evidence="2 3">
    <name type="scientific">Halogeometricum rufum</name>
    <dbReference type="NCBI Taxonomy" id="553469"/>
    <lineage>
        <taxon>Archaea</taxon>
        <taxon>Methanobacteriati</taxon>
        <taxon>Methanobacteriota</taxon>
        <taxon>Stenosarchaea group</taxon>
        <taxon>Halobacteria</taxon>
        <taxon>Halobacteriales</taxon>
        <taxon>Haloferacaceae</taxon>
        <taxon>Halogeometricum</taxon>
    </lineage>
</organism>
<feature type="region of interest" description="Disordered" evidence="1">
    <location>
        <begin position="1"/>
        <end position="46"/>
    </location>
</feature>
<proteinExistence type="predicted"/>
<accession>A0A1I6IWZ6</accession>
<dbReference type="EMBL" id="FOYT01000005">
    <property type="protein sequence ID" value="SFR70770.1"/>
    <property type="molecule type" value="Genomic_DNA"/>
</dbReference>
<evidence type="ECO:0000256" key="1">
    <source>
        <dbReference type="SAM" id="MobiDB-lite"/>
    </source>
</evidence>
<keyword evidence="3" id="KW-1185">Reference proteome</keyword>
<evidence type="ECO:0000313" key="3">
    <source>
        <dbReference type="Proteomes" id="UP000198531"/>
    </source>
</evidence>